<accession>A0ABX7N055</accession>
<dbReference type="EMBL" id="CP071091">
    <property type="protein sequence ID" value="QSQ12092.1"/>
    <property type="molecule type" value="Genomic_DNA"/>
</dbReference>
<evidence type="ECO:0000313" key="1">
    <source>
        <dbReference type="EMBL" id="QSQ12092.1"/>
    </source>
</evidence>
<sequence length="51" mass="5975">MLDSELRDVVWAFVESLAPREQLIAQLRFIEGLSQERVPERISATRYEVRA</sequence>
<dbReference type="SUPFAM" id="SSF88659">
    <property type="entry name" value="Sigma3 and sigma4 domains of RNA polymerase sigma factors"/>
    <property type="match status" value="1"/>
</dbReference>
<gene>
    <name evidence="1" type="ORF">JY572_27435</name>
</gene>
<organism evidence="1 2">
    <name type="scientific">Myxococcus landrumensis</name>
    <dbReference type="NCBI Taxonomy" id="2813577"/>
    <lineage>
        <taxon>Bacteria</taxon>
        <taxon>Pseudomonadati</taxon>
        <taxon>Myxococcota</taxon>
        <taxon>Myxococcia</taxon>
        <taxon>Myxococcales</taxon>
        <taxon>Cystobacterineae</taxon>
        <taxon>Myxococcaceae</taxon>
        <taxon>Myxococcus</taxon>
    </lineage>
</organism>
<evidence type="ECO:0000313" key="2">
    <source>
        <dbReference type="Proteomes" id="UP000663090"/>
    </source>
</evidence>
<protein>
    <submittedName>
        <fullName evidence="1">Uncharacterized protein</fullName>
    </submittedName>
</protein>
<reference evidence="1 2" key="1">
    <citation type="submission" date="2021-02" db="EMBL/GenBank/DDBJ databases">
        <title>De Novo genome assembly of isolated myxobacteria.</title>
        <authorList>
            <person name="Stevens D.C."/>
        </authorList>
    </citation>
    <scope>NUCLEOTIDE SEQUENCE [LARGE SCALE GENOMIC DNA]</scope>
    <source>
        <strain evidence="1 2">SCHIC003</strain>
    </source>
</reference>
<name>A0ABX7N055_9BACT</name>
<dbReference type="InterPro" id="IPR013324">
    <property type="entry name" value="RNA_pol_sigma_r3/r4-like"/>
</dbReference>
<dbReference type="Proteomes" id="UP000663090">
    <property type="component" value="Chromosome"/>
</dbReference>
<dbReference type="Gene3D" id="1.10.10.10">
    <property type="entry name" value="Winged helix-like DNA-binding domain superfamily/Winged helix DNA-binding domain"/>
    <property type="match status" value="1"/>
</dbReference>
<proteinExistence type="predicted"/>
<dbReference type="InterPro" id="IPR036388">
    <property type="entry name" value="WH-like_DNA-bd_sf"/>
</dbReference>
<keyword evidence="2" id="KW-1185">Reference proteome</keyword>
<dbReference type="RefSeq" id="WP_206713826.1">
    <property type="nucleotide sequence ID" value="NZ_CP071091.1"/>
</dbReference>